<feature type="transmembrane region" description="Helical" evidence="1">
    <location>
        <begin position="53"/>
        <end position="71"/>
    </location>
</feature>
<feature type="domain" description="DUF6199" evidence="2">
    <location>
        <begin position="11"/>
        <end position="68"/>
    </location>
</feature>
<organism evidence="3 4">
    <name type="scientific">Sporosarcina thermotolerans</name>
    <dbReference type="NCBI Taxonomy" id="633404"/>
    <lineage>
        <taxon>Bacteria</taxon>
        <taxon>Bacillati</taxon>
        <taxon>Bacillota</taxon>
        <taxon>Bacilli</taxon>
        <taxon>Bacillales</taxon>
        <taxon>Caryophanaceae</taxon>
        <taxon>Sporosarcina</taxon>
    </lineage>
</organism>
<evidence type="ECO:0000313" key="3">
    <source>
        <dbReference type="EMBL" id="MDW0118000.1"/>
    </source>
</evidence>
<sequence length="74" mass="8767">MAEFIFLFIICIPLYLILIWQVFNPEEAMLWGKRWMYKEQPEVSDEAIKFTKILSIIGIVVLTLIFVVSFIKLI</sequence>
<dbReference type="EMBL" id="JAUBDJ010000009">
    <property type="protein sequence ID" value="MDW0118000.1"/>
    <property type="molecule type" value="Genomic_DNA"/>
</dbReference>
<evidence type="ECO:0000313" key="4">
    <source>
        <dbReference type="Proteomes" id="UP001271648"/>
    </source>
</evidence>
<reference evidence="3 4" key="1">
    <citation type="submission" date="2023-06" db="EMBL/GenBank/DDBJ databases">
        <title>Sporosarcina sp. nov., isolated from Korean traditional fermented seafood 'Jeotgal'.</title>
        <authorList>
            <person name="Yang A.I."/>
            <person name="Shin N.-R."/>
        </authorList>
    </citation>
    <scope>NUCLEOTIDE SEQUENCE [LARGE SCALE GENOMIC DNA]</scope>
    <source>
        <strain evidence="3 4">KCTC43456</strain>
    </source>
</reference>
<comment type="caution">
    <text evidence="3">The sequence shown here is derived from an EMBL/GenBank/DDBJ whole genome shotgun (WGS) entry which is preliminary data.</text>
</comment>
<dbReference type="RefSeq" id="WP_317941056.1">
    <property type="nucleotide sequence ID" value="NZ_JAUBDJ010000009.1"/>
</dbReference>
<keyword evidence="1" id="KW-1133">Transmembrane helix</keyword>
<dbReference type="InterPro" id="IPR045679">
    <property type="entry name" value="DUF6199"/>
</dbReference>
<keyword evidence="1" id="KW-0812">Transmembrane</keyword>
<evidence type="ECO:0000259" key="2">
    <source>
        <dbReference type="Pfam" id="PF19701"/>
    </source>
</evidence>
<protein>
    <recommendedName>
        <fullName evidence="2">DUF6199 domain-containing protein</fullName>
    </recommendedName>
</protein>
<feature type="transmembrane region" description="Helical" evidence="1">
    <location>
        <begin position="5"/>
        <end position="23"/>
    </location>
</feature>
<dbReference type="Proteomes" id="UP001271648">
    <property type="component" value="Unassembled WGS sequence"/>
</dbReference>
<proteinExistence type="predicted"/>
<dbReference type="Pfam" id="PF19701">
    <property type="entry name" value="DUF6199"/>
    <property type="match status" value="1"/>
</dbReference>
<gene>
    <name evidence="3" type="ORF">QTL97_13730</name>
</gene>
<keyword evidence="1" id="KW-0472">Membrane</keyword>
<evidence type="ECO:0000256" key="1">
    <source>
        <dbReference type="SAM" id="Phobius"/>
    </source>
</evidence>
<dbReference type="AlphaFoldDB" id="A0AAW9AD62"/>
<name>A0AAW9AD62_9BACL</name>
<accession>A0AAW9AD62</accession>
<keyword evidence="4" id="KW-1185">Reference proteome</keyword>